<keyword evidence="9" id="KW-0675">Receptor</keyword>
<evidence type="ECO:0000256" key="5">
    <source>
        <dbReference type="ARBA" id="ARBA00023004"/>
    </source>
</evidence>
<dbReference type="GO" id="GO:0009055">
    <property type="term" value="F:electron transfer activity"/>
    <property type="evidence" value="ECO:0007669"/>
    <property type="project" value="InterPro"/>
</dbReference>
<dbReference type="RefSeq" id="WP_012348889.1">
    <property type="nucleotide sequence ID" value="NC_010524.1"/>
</dbReference>
<dbReference type="SUPFAM" id="SSF46626">
    <property type="entry name" value="Cytochrome c"/>
    <property type="match status" value="1"/>
</dbReference>
<feature type="signal peptide" evidence="7">
    <location>
        <begin position="1"/>
        <end position="27"/>
    </location>
</feature>
<dbReference type="Proteomes" id="UP000001693">
    <property type="component" value="Chromosome"/>
</dbReference>
<accession>B1Y7J5</accession>
<evidence type="ECO:0000259" key="8">
    <source>
        <dbReference type="PROSITE" id="PS51007"/>
    </source>
</evidence>
<organism evidence="9 10">
    <name type="scientific">Leptothrix cholodnii (strain ATCC 51168 / LMG 8142 / SP-6)</name>
    <name type="common">Leptothrix discophora (strain SP-6)</name>
    <dbReference type="NCBI Taxonomy" id="395495"/>
    <lineage>
        <taxon>Bacteria</taxon>
        <taxon>Pseudomonadati</taxon>
        <taxon>Pseudomonadota</taxon>
        <taxon>Betaproteobacteria</taxon>
        <taxon>Burkholderiales</taxon>
        <taxon>Sphaerotilaceae</taxon>
        <taxon>Leptothrix</taxon>
    </lineage>
</organism>
<reference evidence="9 10" key="1">
    <citation type="submission" date="2008-03" db="EMBL/GenBank/DDBJ databases">
        <title>Complete sequence of Leptothrix cholodnii SP-6.</title>
        <authorList>
            <consortium name="US DOE Joint Genome Institute"/>
            <person name="Copeland A."/>
            <person name="Lucas S."/>
            <person name="Lapidus A."/>
            <person name="Glavina del Rio T."/>
            <person name="Dalin E."/>
            <person name="Tice H."/>
            <person name="Bruce D."/>
            <person name="Goodwin L."/>
            <person name="Pitluck S."/>
            <person name="Chertkov O."/>
            <person name="Brettin T."/>
            <person name="Detter J.C."/>
            <person name="Han C."/>
            <person name="Kuske C.R."/>
            <person name="Schmutz J."/>
            <person name="Larimer F."/>
            <person name="Land M."/>
            <person name="Hauser L."/>
            <person name="Kyrpides N."/>
            <person name="Lykidis A."/>
            <person name="Emerson D."/>
            <person name="Richardson P."/>
        </authorList>
    </citation>
    <scope>NUCLEOTIDE SEQUENCE [LARGE SCALE GENOMIC DNA]</scope>
    <source>
        <strain evidence="10">ATCC 51168 / LMG 8142 / SP-6</strain>
    </source>
</reference>
<comment type="similarity">
    <text evidence="1">Belongs to the leucine-binding protein family.</text>
</comment>
<evidence type="ECO:0000256" key="1">
    <source>
        <dbReference type="ARBA" id="ARBA00010062"/>
    </source>
</evidence>
<keyword evidence="4 7" id="KW-0732">Signal</keyword>
<keyword evidence="5 6" id="KW-0408">Iron</keyword>
<dbReference type="PANTHER" id="PTHR47235">
    <property type="entry name" value="BLR6548 PROTEIN"/>
    <property type="match status" value="1"/>
</dbReference>
<evidence type="ECO:0000256" key="2">
    <source>
        <dbReference type="ARBA" id="ARBA00022617"/>
    </source>
</evidence>
<evidence type="ECO:0000256" key="7">
    <source>
        <dbReference type="SAM" id="SignalP"/>
    </source>
</evidence>
<dbReference type="Gene3D" id="1.10.760.10">
    <property type="entry name" value="Cytochrome c-like domain"/>
    <property type="match status" value="1"/>
</dbReference>
<dbReference type="PROSITE" id="PS51007">
    <property type="entry name" value="CYTC"/>
    <property type="match status" value="1"/>
</dbReference>
<keyword evidence="2 6" id="KW-0349">Heme</keyword>
<dbReference type="eggNOG" id="COG2010">
    <property type="taxonomic scope" value="Bacteria"/>
</dbReference>
<keyword evidence="3 6" id="KW-0479">Metal-binding</keyword>
<dbReference type="InterPro" id="IPR009056">
    <property type="entry name" value="Cyt_c-like_dom"/>
</dbReference>
<name>B1Y7J5_LEPCP</name>
<dbReference type="STRING" id="395495.Lcho_3889"/>
<dbReference type="Pfam" id="PF13458">
    <property type="entry name" value="Peripla_BP_6"/>
    <property type="match status" value="1"/>
</dbReference>
<feature type="chain" id="PRO_5002770600" evidence="7">
    <location>
        <begin position="28"/>
        <end position="541"/>
    </location>
</feature>
<dbReference type="AlphaFoldDB" id="B1Y7J5"/>
<dbReference type="eggNOG" id="COG0683">
    <property type="taxonomic scope" value="Bacteria"/>
</dbReference>
<evidence type="ECO:0000256" key="6">
    <source>
        <dbReference type="PROSITE-ProRule" id="PRU00433"/>
    </source>
</evidence>
<dbReference type="HOGENOM" id="CLU_037508_0_0_4"/>
<dbReference type="InterPro" id="IPR036909">
    <property type="entry name" value="Cyt_c-like_dom_sf"/>
</dbReference>
<dbReference type="PANTHER" id="PTHR47235:SF1">
    <property type="entry name" value="BLR6548 PROTEIN"/>
    <property type="match status" value="1"/>
</dbReference>
<dbReference type="GO" id="GO:0046872">
    <property type="term" value="F:metal ion binding"/>
    <property type="evidence" value="ECO:0007669"/>
    <property type="project" value="UniProtKB-KW"/>
</dbReference>
<proteinExistence type="inferred from homology"/>
<dbReference type="EMBL" id="CP001013">
    <property type="protein sequence ID" value="ACB36143.1"/>
    <property type="molecule type" value="Genomic_DNA"/>
</dbReference>
<dbReference type="InterPro" id="IPR028082">
    <property type="entry name" value="Peripla_BP_I"/>
</dbReference>
<protein>
    <submittedName>
        <fullName evidence="9">Extracellular ligand-binding receptor</fullName>
    </submittedName>
</protein>
<feature type="domain" description="Cytochrome c" evidence="8">
    <location>
        <begin position="32"/>
        <end position="158"/>
    </location>
</feature>
<dbReference type="OrthoDB" id="9777352at2"/>
<evidence type="ECO:0000256" key="4">
    <source>
        <dbReference type="ARBA" id="ARBA00022729"/>
    </source>
</evidence>
<sequence length="541" mass="56337" precursor="true">MHAAMRMGAALMVALMAAALGFGPAAAADLGPDELAGRRIYLHGQSPSGASLSARIGMGGLELSGASIACGNCHGDDGRGRAEGGVVPSDIRWSELVKPYGHQHDSGRRHGPFDEAALRRAVLDGVDPDGNRLDGAMPRYAMSAKDLASLAAYLRQLETQLDPGLSADTIRIGTLLPLSGRMAGLGESLRALWTAYFARLNQQGGIHGRRLELVVEPLPEDPAQAGAQVRALVAERAVFALLAPVSAGVEQVLSAAASAAAVPVIGPLTLYPEDAQASNPQVFHLLPGVPELAQLLLQHAARELQLAQRPIALWHPDTAQGRATAQSLEVAARRAGWVKVVSGPFPARGAARDAAHDAVATTLRSRGVAAVLVLGAGADLASLTAAAERIGWAPQLLVPGPLASRDILGLPASFRDHVTLAYPSAPAQQQAGAMREFMRLLEAAPALPGGPGRSDARAYQPTLVSAYAAGLLLVEGLKRSGRELSRRKLLATLESVQSFDTGLLPPLSFNADRRIGAAGGYLVGVDLDAHSLRPLGGYRLP</sequence>
<evidence type="ECO:0000256" key="3">
    <source>
        <dbReference type="ARBA" id="ARBA00022723"/>
    </source>
</evidence>
<dbReference type="KEGG" id="lch:Lcho_3889"/>
<dbReference type="Pfam" id="PF00034">
    <property type="entry name" value="Cytochrom_C"/>
    <property type="match status" value="1"/>
</dbReference>
<dbReference type="GO" id="GO:0020037">
    <property type="term" value="F:heme binding"/>
    <property type="evidence" value="ECO:0007669"/>
    <property type="project" value="InterPro"/>
</dbReference>
<dbReference type="SUPFAM" id="SSF53822">
    <property type="entry name" value="Periplasmic binding protein-like I"/>
    <property type="match status" value="1"/>
</dbReference>
<dbReference type="InterPro" id="IPR028081">
    <property type="entry name" value="Leu-bd"/>
</dbReference>
<dbReference type="Gene3D" id="3.40.50.2300">
    <property type="match status" value="2"/>
</dbReference>
<gene>
    <name evidence="9" type="ordered locus">Lcho_3889</name>
</gene>
<evidence type="ECO:0000313" key="10">
    <source>
        <dbReference type="Proteomes" id="UP000001693"/>
    </source>
</evidence>
<keyword evidence="10" id="KW-1185">Reference proteome</keyword>
<evidence type="ECO:0000313" key="9">
    <source>
        <dbReference type="EMBL" id="ACB36143.1"/>
    </source>
</evidence>